<dbReference type="AlphaFoldDB" id="A0A0F8W8P1"/>
<comment type="domain">
    <text evidence="14">The twin CX3C motif contains 4 conserved Cys residues that form 2 disulfide bonds in the mitochondrial intermembrane space.</text>
</comment>
<feature type="region of interest" description="Disordered" evidence="15">
    <location>
        <begin position="1"/>
        <end position="21"/>
    </location>
</feature>
<evidence type="ECO:0000256" key="14">
    <source>
        <dbReference type="RuleBase" id="RU367043"/>
    </source>
</evidence>
<evidence type="ECO:0000256" key="11">
    <source>
        <dbReference type="ARBA" id="ARBA00023186"/>
    </source>
</evidence>
<dbReference type="InterPro" id="IPR035427">
    <property type="entry name" value="Tim10-like_dom_sf"/>
</dbReference>
<evidence type="ECO:0000259" key="16">
    <source>
        <dbReference type="Pfam" id="PF02953"/>
    </source>
</evidence>
<dbReference type="EMBL" id="JYKN01003046">
    <property type="protein sequence ID" value="KKK14215.1"/>
    <property type="molecule type" value="Genomic_DNA"/>
</dbReference>
<keyword evidence="6" id="KW-0862">Zinc</keyword>
<dbReference type="SUPFAM" id="SSF144122">
    <property type="entry name" value="Tim10-like"/>
    <property type="match status" value="1"/>
</dbReference>
<evidence type="ECO:0000256" key="9">
    <source>
        <dbReference type="ARBA" id="ARBA00023128"/>
    </source>
</evidence>
<dbReference type="Proteomes" id="UP000034947">
    <property type="component" value="Unassembled WGS sequence"/>
</dbReference>
<name>A0A0F8W8P1_9EURO</name>
<evidence type="ECO:0000256" key="10">
    <source>
        <dbReference type="ARBA" id="ARBA00023157"/>
    </source>
</evidence>
<evidence type="ECO:0000256" key="7">
    <source>
        <dbReference type="ARBA" id="ARBA00022927"/>
    </source>
</evidence>
<evidence type="ECO:0000256" key="6">
    <source>
        <dbReference type="ARBA" id="ARBA00022833"/>
    </source>
</evidence>
<dbReference type="OrthoDB" id="7813104at2759"/>
<keyword evidence="4" id="KW-0479">Metal-binding</keyword>
<keyword evidence="8 14" id="KW-0811">Translocation</keyword>
<keyword evidence="9 14" id="KW-0496">Mitochondrion</keyword>
<keyword evidence="5 14" id="KW-0472">Membrane</keyword>
<evidence type="ECO:0000256" key="8">
    <source>
        <dbReference type="ARBA" id="ARBA00023010"/>
    </source>
</evidence>
<dbReference type="InterPro" id="IPR004217">
    <property type="entry name" value="Tim10-like"/>
</dbReference>
<comment type="caution">
    <text evidence="17">The sequence shown here is derived from an EMBL/GenBank/DDBJ whole genome shotgun (WGS) entry which is preliminary data.</text>
</comment>
<dbReference type="FunFam" id="1.10.287.810:FF:000001">
    <property type="entry name" value="mitochondrial import inner membrane translocase subunit TIM13"/>
    <property type="match status" value="1"/>
</dbReference>
<evidence type="ECO:0000313" key="18">
    <source>
        <dbReference type="Proteomes" id="UP000034947"/>
    </source>
</evidence>
<proteinExistence type="inferred from homology"/>
<protein>
    <recommendedName>
        <fullName evidence="14">Mitochondrial import inner membrane translocase subunit</fullName>
    </recommendedName>
</protein>
<comment type="similarity">
    <text evidence="2 14">Belongs to the small Tim family.</text>
</comment>
<evidence type="ECO:0000256" key="5">
    <source>
        <dbReference type="ARBA" id="ARBA00022792"/>
    </source>
</evidence>
<sequence length="120" mass="12650">MALFGSSSASGSSSDSPTQQEVKAAIMKQLQQEAAMANARNLISKVNEHCFDHCIPAPGSTMTSKEESCLSHCMEKYISLWNATSRTYIARVATESKKLGGQDTIAMNSLATGGGGDSSL</sequence>
<evidence type="ECO:0000256" key="13">
    <source>
        <dbReference type="ARBA" id="ARBA00025862"/>
    </source>
</evidence>
<comment type="subcellular location">
    <subcellularLocation>
        <location evidence="1 14">Mitochondrion inner membrane</location>
        <topology evidence="1 14">Peripheral membrane protein</topology>
        <orientation evidence="1 14">Intermembrane side</orientation>
    </subcellularLocation>
</comment>
<comment type="subunit">
    <text evidence="13">Heterohexamer; composed of 3 copies of TIM8 and 3 copies of TIM13, named soluble 70 kDa complex. Associates with the TIM22 complex, whose core is composed of TIM22 and TIM54. Interacts with the transmembrane regions of multi-pass transmembrane proteins in transit.</text>
</comment>
<dbReference type="Pfam" id="PF02953">
    <property type="entry name" value="zf-Tim10_DDP"/>
    <property type="match status" value="1"/>
</dbReference>
<comment type="function">
    <text evidence="12">Mitochondrial intermembrane chaperone that participates in the import and insertion of some multi-pass transmembrane proteins into the mitochondrial inner membrane. Also required for the transfer of beta-barrel precursors from the TOM complex to the sorting and assembly machinery (SAM complex) of the outer membrane. Acts as a chaperone-like protein that protects the hydrophobic precursors from aggregation and guide them through the mitochondrial intermembrane space. The TIM8-TIM13 complex is non essential and only mediates the import of few proteins, while the predominant TIM9-TIM10 70 kDa complex is crucial and mediates the import of much more proteins.</text>
</comment>
<evidence type="ECO:0000256" key="1">
    <source>
        <dbReference type="ARBA" id="ARBA00004137"/>
    </source>
</evidence>
<keyword evidence="18" id="KW-1185">Reference proteome</keyword>
<keyword evidence="7 14" id="KW-0653">Protein transport</keyword>
<dbReference type="GO" id="GO:0045039">
    <property type="term" value="P:protein insertion into mitochondrial inner membrane"/>
    <property type="evidence" value="ECO:0007669"/>
    <property type="project" value="UniProtKB-ARBA"/>
</dbReference>
<dbReference type="VEuPathDB" id="FungiDB:P175DRAFT_0533912"/>
<dbReference type="GO" id="GO:0015031">
    <property type="term" value="P:protein transport"/>
    <property type="evidence" value="ECO:0007669"/>
    <property type="project" value="UniProtKB-KW"/>
</dbReference>
<feature type="compositionally biased region" description="Low complexity" evidence="15">
    <location>
        <begin position="1"/>
        <end position="16"/>
    </location>
</feature>
<evidence type="ECO:0000256" key="15">
    <source>
        <dbReference type="SAM" id="MobiDB-lite"/>
    </source>
</evidence>
<organism evidence="17 18">
    <name type="scientific">Aspergillus ochraceoroseus</name>
    <dbReference type="NCBI Taxonomy" id="138278"/>
    <lineage>
        <taxon>Eukaryota</taxon>
        <taxon>Fungi</taxon>
        <taxon>Dikarya</taxon>
        <taxon>Ascomycota</taxon>
        <taxon>Pezizomycotina</taxon>
        <taxon>Eurotiomycetes</taxon>
        <taxon>Eurotiomycetidae</taxon>
        <taxon>Eurotiales</taxon>
        <taxon>Aspergillaceae</taxon>
        <taxon>Aspergillus</taxon>
        <taxon>Aspergillus subgen. Nidulantes</taxon>
    </lineage>
</organism>
<feature type="domain" description="Tim10-like" evidence="16">
    <location>
        <begin position="28"/>
        <end position="89"/>
    </location>
</feature>
<gene>
    <name evidence="17" type="ORF">AOCH_000326</name>
</gene>
<dbReference type="Gene3D" id="1.10.287.810">
    <property type="entry name" value="Mitochondrial import inner membrane translocase subunit tim13 like domains"/>
    <property type="match status" value="1"/>
</dbReference>
<dbReference type="GO" id="GO:0042719">
    <property type="term" value="C:mitochondrial intermembrane space chaperone complex"/>
    <property type="evidence" value="ECO:0007669"/>
    <property type="project" value="UniProtKB-ARBA"/>
</dbReference>
<keyword evidence="11 14" id="KW-0143">Chaperone</keyword>
<dbReference type="GO" id="GO:0046872">
    <property type="term" value="F:metal ion binding"/>
    <property type="evidence" value="ECO:0007669"/>
    <property type="project" value="UniProtKB-KW"/>
</dbReference>
<evidence type="ECO:0000256" key="12">
    <source>
        <dbReference type="ARBA" id="ARBA00025151"/>
    </source>
</evidence>
<evidence type="ECO:0000256" key="2">
    <source>
        <dbReference type="ARBA" id="ARBA00006720"/>
    </source>
</evidence>
<keyword evidence="10 14" id="KW-1015">Disulfide bond</keyword>
<keyword evidence="3 14" id="KW-0813">Transport</keyword>
<accession>A0A0F8W8P1</accession>
<evidence type="ECO:0000313" key="17">
    <source>
        <dbReference type="EMBL" id="KKK14215.1"/>
    </source>
</evidence>
<keyword evidence="5 14" id="KW-0999">Mitochondrion inner membrane</keyword>
<dbReference type="GO" id="GO:0005743">
    <property type="term" value="C:mitochondrial inner membrane"/>
    <property type="evidence" value="ECO:0007669"/>
    <property type="project" value="UniProtKB-SubCell"/>
</dbReference>
<reference evidence="17 18" key="1">
    <citation type="submission" date="2015-02" db="EMBL/GenBank/DDBJ databases">
        <title>Draft Genome Sequences of Two Closely-Related Aflatoxigenic Aspergillus Species Obtained from the Cote d'Ivoire.</title>
        <authorList>
            <person name="Moore G.G."/>
            <person name="Beltz S.B."/>
            <person name="Mack B.M."/>
        </authorList>
    </citation>
    <scope>NUCLEOTIDE SEQUENCE [LARGE SCALE GENOMIC DNA]</scope>
    <source>
        <strain evidence="17 18">SRRC1432</strain>
    </source>
</reference>
<evidence type="ECO:0000256" key="3">
    <source>
        <dbReference type="ARBA" id="ARBA00022448"/>
    </source>
</evidence>
<evidence type="ECO:0000256" key="4">
    <source>
        <dbReference type="ARBA" id="ARBA00022723"/>
    </source>
</evidence>